<keyword evidence="3" id="KW-1185">Reference proteome</keyword>
<dbReference type="Proteomes" id="UP000007015">
    <property type="component" value="Chromosome 4"/>
</dbReference>
<evidence type="ECO:0000313" key="3">
    <source>
        <dbReference type="Proteomes" id="UP000007015"/>
    </source>
</evidence>
<evidence type="ECO:0000256" key="1">
    <source>
        <dbReference type="SAM" id="MobiDB-lite"/>
    </source>
</evidence>
<feature type="region of interest" description="Disordered" evidence="1">
    <location>
        <begin position="158"/>
        <end position="197"/>
    </location>
</feature>
<organism evidence="2 3">
    <name type="scientific">Oryza sativa subsp. indica</name>
    <name type="common">Rice</name>
    <dbReference type="NCBI Taxonomy" id="39946"/>
    <lineage>
        <taxon>Eukaryota</taxon>
        <taxon>Viridiplantae</taxon>
        <taxon>Streptophyta</taxon>
        <taxon>Embryophyta</taxon>
        <taxon>Tracheophyta</taxon>
        <taxon>Spermatophyta</taxon>
        <taxon>Magnoliopsida</taxon>
        <taxon>Liliopsida</taxon>
        <taxon>Poales</taxon>
        <taxon>Poaceae</taxon>
        <taxon>BOP clade</taxon>
        <taxon>Oryzoideae</taxon>
        <taxon>Oryzeae</taxon>
        <taxon>Oryzinae</taxon>
        <taxon>Oryza</taxon>
        <taxon>Oryza sativa</taxon>
    </lineage>
</organism>
<reference evidence="2 3" key="1">
    <citation type="journal article" date="2005" name="PLoS Biol.">
        <title>The genomes of Oryza sativa: a history of duplications.</title>
        <authorList>
            <person name="Yu J."/>
            <person name="Wang J."/>
            <person name="Lin W."/>
            <person name="Li S."/>
            <person name="Li H."/>
            <person name="Zhou J."/>
            <person name="Ni P."/>
            <person name="Dong W."/>
            <person name="Hu S."/>
            <person name="Zeng C."/>
            <person name="Zhang J."/>
            <person name="Zhang Y."/>
            <person name="Li R."/>
            <person name="Xu Z."/>
            <person name="Li S."/>
            <person name="Li X."/>
            <person name="Zheng H."/>
            <person name="Cong L."/>
            <person name="Lin L."/>
            <person name="Yin J."/>
            <person name="Geng J."/>
            <person name="Li G."/>
            <person name="Shi J."/>
            <person name="Liu J."/>
            <person name="Lv H."/>
            <person name="Li J."/>
            <person name="Wang J."/>
            <person name="Deng Y."/>
            <person name="Ran L."/>
            <person name="Shi X."/>
            <person name="Wang X."/>
            <person name="Wu Q."/>
            <person name="Li C."/>
            <person name="Ren X."/>
            <person name="Wang J."/>
            <person name="Wang X."/>
            <person name="Li D."/>
            <person name="Liu D."/>
            <person name="Zhang X."/>
            <person name="Ji Z."/>
            <person name="Zhao W."/>
            <person name="Sun Y."/>
            <person name="Zhang Z."/>
            <person name="Bao J."/>
            <person name="Han Y."/>
            <person name="Dong L."/>
            <person name="Ji J."/>
            <person name="Chen P."/>
            <person name="Wu S."/>
            <person name="Liu J."/>
            <person name="Xiao Y."/>
            <person name="Bu D."/>
            <person name="Tan J."/>
            <person name="Yang L."/>
            <person name="Ye C."/>
            <person name="Zhang J."/>
            <person name="Xu J."/>
            <person name="Zhou Y."/>
            <person name="Yu Y."/>
            <person name="Zhang B."/>
            <person name="Zhuang S."/>
            <person name="Wei H."/>
            <person name="Liu B."/>
            <person name="Lei M."/>
            <person name="Yu H."/>
            <person name="Li Y."/>
            <person name="Xu H."/>
            <person name="Wei S."/>
            <person name="He X."/>
            <person name="Fang L."/>
            <person name="Zhang Z."/>
            <person name="Zhang Y."/>
            <person name="Huang X."/>
            <person name="Su Z."/>
            <person name="Tong W."/>
            <person name="Li J."/>
            <person name="Tong Z."/>
            <person name="Li S."/>
            <person name="Ye J."/>
            <person name="Wang L."/>
            <person name="Fang L."/>
            <person name="Lei T."/>
            <person name="Chen C."/>
            <person name="Chen H."/>
            <person name="Xu Z."/>
            <person name="Li H."/>
            <person name="Huang H."/>
            <person name="Zhang F."/>
            <person name="Xu H."/>
            <person name="Li N."/>
            <person name="Zhao C."/>
            <person name="Li S."/>
            <person name="Dong L."/>
            <person name="Huang Y."/>
            <person name="Li L."/>
            <person name="Xi Y."/>
            <person name="Qi Q."/>
            <person name="Li W."/>
            <person name="Zhang B."/>
            <person name="Hu W."/>
            <person name="Zhang Y."/>
            <person name="Tian X."/>
            <person name="Jiao Y."/>
            <person name="Liang X."/>
            <person name="Jin J."/>
            <person name="Gao L."/>
            <person name="Zheng W."/>
            <person name="Hao B."/>
            <person name="Liu S."/>
            <person name="Wang W."/>
            <person name="Yuan L."/>
            <person name="Cao M."/>
            <person name="McDermott J."/>
            <person name="Samudrala R."/>
            <person name="Wang J."/>
            <person name="Wong G.K."/>
            <person name="Yang H."/>
        </authorList>
    </citation>
    <scope>NUCLEOTIDE SEQUENCE [LARGE SCALE GENOMIC DNA]</scope>
    <source>
        <strain evidence="3">cv. 93-11</strain>
    </source>
</reference>
<feature type="compositionally biased region" description="Low complexity" evidence="1">
    <location>
        <begin position="172"/>
        <end position="184"/>
    </location>
</feature>
<gene>
    <name evidence="2" type="ORF">OsI_15103</name>
</gene>
<protein>
    <submittedName>
        <fullName evidence="2">Uncharacterized protein</fullName>
    </submittedName>
</protein>
<name>B8ARJ1_ORYSI</name>
<sequence>MVDYEVAAHMLGECERRVVEAEIYLQAKIDALQIEYDLLAKEVPKKEKEEVCLEKIIIETGARFKAILVGINMLQRSNEEFLVDSQRCMDEVEPNLKSAITVNSLNIISEPTPSTQDLPLDADLLHSAPMAALSSSTFLRPPPHHLPLPQPVVPDLAVPEQLHPPQTPCTPSPRTSRTPPATCPGVRPNPATISSPSLRFRNVAGGHC</sequence>
<proteinExistence type="predicted"/>
<dbReference type="EMBL" id="CM000129">
    <property type="protein sequence ID" value="EEC76892.1"/>
    <property type="molecule type" value="Genomic_DNA"/>
</dbReference>
<dbReference type="Gramene" id="BGIOSGA016014-TA">
    <property type="protein sequence ID" value="BGIOSGA016014-PA"/>
    <property type="gene ID" value="BGIOSGA016014"/>
</dbReference>
<dbReference type="AlphaFoldDB" id="B8ARJ1"/>
<accession>B8ARJ1</accession>
<evidence type="ECO:0000313" key="2">
    <source>
        <dbReference type="EMBL" id="EEC76892.1"/>
    </source>
</evidence>
<dbReference type="HOGENOM" id="CLU_1322799_0_0_1"/>